<dbReference type="EMBL" id="MK072420">
    <property type="protein sequence ID" value="AYV84774.1"/>
    <property type="molecule type" value="Genomic_DNA"/>
</dbReference>
<dbReference type="InterPro" id="IPR001806">
    <property type="entry name" value="Small_GTPase"/>
</dbReference>
<accession>A0A3G5ADS9</accession>
<comment type="subcellular location">
    <subcellularLocation>
        <location evidence="1">Host cell membrane</location>
        <topology evidence="1">Lipid-anchor</topology>
        <orientation evidence="1">Cytoplasmic side</orientation>
    </subcellularLocation>
</comment>
<dbReference type="GO" id="GO:0003924">
    <property type="term" value="F:GTPase activity"/>
    <property type="evidence" value="ECO:0007669"/>
    <property type="project" value="InterPro"/>
</dbReference>
<dbReference type="SMART" id="SM00174">
    <property type="entry name" value="RHO"/>
    <property type="match status" value="1"/>
</dbReference>
<dbReference type="InterPro" id="IPR005225">
    <property type="entry name" value="Small_GTP-bd"/>
</dbReference>
<dbReference type="PROSITE" id="PS51421">
    <property type="entry name" value="RAS"/>
    <property type="match status" value="1"/>
</dbReference>
<evidence type="ECO:0000256" key="3">
    <source>
        <dbReference type="ARBA" id="ARBA00023134"/>
    </source>
</evidence>
<dbReference type="Gene3D" id="3.40.50.300">
    <property type="entry name" value="P-loop containing nucleotide triphosphate hydrolases"/>
    <property type="match status" value="1"/>
</dbReference>
<name>A0A3G5ADS9_9VIRU</name>
<dbReference type="NCBIfam" id="TIGR00231">
    <property type="entry name" value="small_GTP"/>
    <property type="match status" value="1"/>
</dbReference>
<organism evidence="4">
    <name type="scientific">Hyperionvirus sp</name>
    <dbReference type="NCBI Taxonomy" id="2487770"/>
    <lineage>
        <taxon>Viruses</taxon>
        <taxon>Varidnaviria</taxon>
        <taxon>Bamfordvirae</taxon>
        <taxon>Nucleocytoviricota</taxon>
        <taxon>Megaviricetes</taxon>
        <taxon>Imitervirales</taxon>
        <taxon>Mimiviridae</taxon>
        <taxon>Klosneuvirinae</taxon>
    </lineage>
</organism>
<dbReference type="InterPro" id="IPR050227">
    <property type="entry name" value="Rab"/>
</dbReference>
<evidence type="ECO:0000313" key="4">
    <source>
        <dbReference type="EMBL" id="AYV84774.1"/>
    </source>
</evidence>
<dbReference type="CDD" id="cd00154">
    <property type="entry name" value="Rab"/>
    <property type="match status" value="1"/>
</dbReference>
<dbReference type="SMART" id="SM00176">
    <property type="entry name" value="RAN"/>
    <property type="match status" value="1"/>
</dbReference>
<protein>
    <submittedName>
        <fullName evidence="4">Uncharacterized protein</fullName>
    </submittedName>
</protein>
<dbReference type="SUPFAM" id="SSF52540">
    <property type="entry name" value="P-loop containing nucleoside triphosphate hydrolases"/>
    <property type="match status" value="1"/>
</dbReference>
<dbReference type="InterPro" id="IPR027417">
    <property type="entry name" value="P-loop_NTPase"/>
</dbReference>
<keyword evidence="3" id="KW-0342">GTP-binding</keyword>
<dbReference type="SMART" id="SM00173">
    <property type="entry name" value="RAS"/>
    <property type="match status" value="1"/>
</dbReference>
<dbReference type="FunFam" id="3.40.50.300:FF:001447">
    <property type="entry name" value="Ras-related protein Rab-1B"/>
    <property type="match status" value="1"/>
</dbReference>
<dbReference type="GO" id="GO:0020002">
    <property type="term" value="C:host cell plasma membrane"/>
    <property type="evidence" value="ECO:0007669"/>
    <property type="project" value="UniProtKB-SubCell"/>
</dbReference>
<proteinExistence type="predicted"/>
<reference evidence="4" key="1">
    <citation type="submission" date="2018-10" db="EMBL/GenBank/DDBJ databases">
        <title>Hidden diversity of soil giant viruses.</title>
        <authorList>
            <person name="Schulz F."/>
            <person name="Alteio L."/>
            <person name="Goudeau D."/>
            <person name="Ryan E.M."/>
            <person name="Malmstrom R.R."/>
            <person name="Blanchard J."/>
            <person name="Woyke T."/>
        </authorList>
    </citation>
    <scope>NUCLEOTIDE SEQUENCE</scope>
    <source>
        <strain evidence="4">HYV1</strain>
    </source>
</reference>
<dbReference type="PROSITE" id="PS51419">
    <property type="entry name" value="RAB"/>
    <property type="match status" value="1"/>
</dbReference>
<dbReference type="SMART" id="SM00175">
    <property type="entry name" value="RAB"/>
    <property type="match status" value="1"/>
</dbReference>
<evidence type="ECO:0000256" key="2">
    <source>
        <dbReference type="ARBA" id="ARBA00022741"/>
    </source>
</evidence>
<dbReference type="GO" id="GO:0005525">
    <property type="term" value="F:GTP binding"/>
    <property type="evidence" value="ECO:0007669"/>
    <property type="project" value="UniProtKB-KW"/>
</dbReference>
<dbReference type="PRINTS" id="PR00449">
    <property type="entry name" value="RASTRNSFRMNG"/>
</dbReference>
<evidence type="ECO:0000256" key="1">
    <source>
        <dbReference type="ARBA" id="ARBA00004112"/>
    </source>
</evidence>
<gene>
    <name evidence="4" type="ORF">Hyperionvirus38_12</name>
</gene>
<sequence length="223" mass="25188">MVEGEAIFKIVIIGDTNTGKSAVHRRFVDEKFNDKAGHTIGLEFGAKMVHYGGKSIRLQIWDTAGHESFRTIIRPYYSCAHGAVICFDVNNLESFHKIDYWFSELSNNCVVLPKIVVLATKVEPDGPRVVSKEQIVELEKKMKLPVFETSAKLDQMIRASFLTLVSLIEDDATHKRNVAIDKNPEDLSDIKTEITLEDNFHDDMEYPRSVGGVKEDRPCCSIL</sequence>
<dbReference type="Pfam" id="PF00071">
    <property type="entry name" value="Ras"/>
    <property type="match status" value="1"/>
</dbReference>
<keyword evidence="2" id="KW-0547">Nucleotide-binding</keyword>
<dbReference type="PANTHER" id="PTHR47977">
    <property type="entry name" value="RAS-RELATED PROTEIN RAB"/>
    <property type="match status" value="1"/>
</dbReference>